<evidence type="ECO:0000256" key="10">
    <source>
        <dbReference type="ARBA" id="ARBA00046482"/>
    </source>
</evidence>
<keyword evidence="13" id="KW-1185">Reference proteome</keyword>
<dbReference type="FunFam" id="3.30.1430.10:FF:000003">
    <property type="entry name" value="Ribosomal protein"/>
    <property type="match status" value="1"/>
</dbReference>
<feature type="compositionally biased region" description="Basic residues" evidence="11">
    <location>
        <begin position="18"/>
        <end position="31"/>
    </location>
</feature>
<evidence type="ECO:0000256" key="7">
    <source>
        <dbReference type="ARBA" id="ARBA00023274"/>
    </source>
</evidence>
<organism evidence="12 13">
    <name type="scientific">Bos indicus x Bos taurus</name>
    <name type="common">Hybrid cattle</name>
    <dbReference type="NCBI Taxonomy" id="30522"/>
    <lineage>
        <taxon>Eukaryota</taxon>
        <taxon>Metazoa</taxon>
        <taxon>Chordata</taxon>
        <taxon>Craniata</taxon>
        <taxon>Vertebrata</taxon>
        <taxon>Euteleostomi</taxon>
        <taxon>Mammalia</taxon>
        <taxon>Eutheria</taxon>
        <taxon>Laurasiatheria</taxon>
        <taxon>Artiodactyla</taxon>
        <taxon>Ruminantia</taxon>
        <taxon>Pecora</taxon>
        <taxon>Bovidae</taxon>
        <taxon>Bovinae</taxon>
        <taxon>Bos</taxon>
    </lineage>
</organism>
<evidence type="ECO:0000313" key="12">
    <source>
        <dbReference type="Ensembl" id="ENSBIXP00000037102.1"/>
    </source>
</evidence>
<protein>
    <recommendedName>
        <fullName evidence="9">60S ribosomal protein L3</fullName>
    </recommendedName>
</protein>
<dbReference type="FunFam" id="4.10.960.10:FF:000004">
    <property type="entry name" value="60S ribosomal protein L3"/>
    <property type="match status" value="1"/>
</dbReference>
<dbReference type="InterPro" id="IPR045077">
    <property type="entry name" value="L3_arc_euk"/>
</dbReference>
<dbReference type="Pfam" id="PF00297">
    <property type="entry name" value="Ribosomal_L3"/>
    <property type="match status" value="1"/>
</dbReference>
<evidence type="ECO:0000256" key="11">
    <source>
        <dbReference type="SAM" id="MobiDB-lite"/>
    </source>
</evidence>
<name>A0A4W2ELQ8_BOBOX</name>
<comment type="similarity">
    <text evidence="1">Belongs to the universal ribosomal protein uL3 family.</text>
</comment>
<reference evidence="12" key="3">
    <citation type="submission" date="2025-09" db="UniProtKB">
        <authorList>
            <consortium name="Ensembl"/>
        </authorList>
    </citation>
    <scope>IDENTIFICATION</scope>
</reference>
<dbReference type="PANTHER" id="PTHR11363:SF4">
    <property type="entry name" value="LARGE RIBOSOMAL SUBUNIT PROTEIN UL3"/>
    <property type="match status" value="1"/>
</dbReference>
<feature type="region of interest" description="Disordered" evidence="11">
    <location>
        <begin position="1"/>
        <end position="38"/>
    </location>
</feature>
<dbReference type="InterPro" id="IPR009000">
    <property type="entry name" value="Transl_B-barrel_sf"/>
</dbReference>
<dbReference type="Gene3D" id="3.30.1430.10">
    <property type="match status" value="1"/>
</dbReference>
<comment type="function">
    <text evidence="8">Component of the large ribosomal subunit. The ribosome is a large ribonucleoprotein complex responsible for the synthesis of proteins in the cell.</text>
</comment>
<dbReference type="AlphaFoldDB" id="A0A4W2ELQ8"/>
<keyword evidence="2" id="KW-0488">Methylation</keyword>
<reference evidence="12" key="2">
    <citation type="submission" date="2025-08" db="UniProtKB">
        <authorList>
            <consortium name="Ensembl"/>
        </authorList>
    </citation>
    <scope>IDENTIFICATION</scope>
</reference>
<dbReference type="Ensembl" id="ENSBIXT00000028371.1">
    <property type="protein sequence ID" value="ENSBIXP00000037102.1"/>
    <property type="gene ID" value="ENSBIXG00000020616.1"/>
</dbReference>
<evidence type="ECO:0000256" key="9">
    <source>
        <dbReference type="ARBA" id="ARBA00035354"/>
    </source>
</evidence>
<evidence type="ECO:0000256" key="8">
    <source>
        <dbReference type="ARBA" id="ARBA00034092"/>
    </source>
</evidence>
<evidence type="ECO:0000256" key="6">
    <source>
        <dbReference type="ARBA" id="ARBA00022990"/>
    </source>
</evidence>
<evidence type="ECO:0000256" key="4">
    <source>
        <dbReference type="ARBA" id="ARBA00022843"/>
    </source>
</evidence>
<dbReference type="GO" id="GO:0006412">
    <property type="term" value="P:translation"/>
    <property type="evidence" value="ECO:0007669"/>
    <property type="project" value="InterPro"/>
</dbReference>
<keyword evidence="6" id="KW-0007">Acetylation</keyword>
<reference evidence="12 13" key="1">
    <citation type="submission" date="2018-11" db="EMBL/GenBank/DDBJ databases">
        <title>Haplotype-resolved cattle genomes.</title>
        <authorList>
            <person name="Low W.Y."/>
            <person name="Tearle R."/>
            <person name="Bickhart D.M."/>
            <person name="Rosen B.D."/>
            <person name="Koren S."/>
            <person name="Rhie A."/>
            <person name="Hiendleder S."/>
            <person name="Phillippy A.M."/>
            <person name="Smith T.P.L."/>
            <person name="Williams J.L."/>
        </authorList>
    </citation>
    <scope>NUCLEOTIDE SEQUENCE [LARGE SCALE GENOMIC DNA]</scope>
</reference>
<dbReference type="PANTHER" id="PTHR11363">
    <property type="entry name" value="60S RIBOSOMAL PROTEIN L3-RELATED"/>
    <property type="match status" value="1"/>
</dbReference>
<proteinExistence type="inferred from homology"/>
<evidence type="ECO:0000256" key="1">
    <source>
        <dbReference type="ARBA" id="ARBA00006540"/>
    </source>
</evidence>
<evidence type="ECO:0000256" key="3">
    <source>
        <dbReference type="ARBA" id="ARBA00022499"/>
    </source>
</evidence>
<keyword evidence="4" id="KW-0832">Ubl conjugation</keyword>
<keyword evidence="3" id="KW-1017">Isopeptide bond</keyword>
<dbReference type="GO" id="GO:0003723">
    <property type="term" value="F:RNA binding"/>
    <property type="evidence" value="ECO:0007669"/>
    <property type="project" value="TreeGrafter"/>
</dbReference>
<dbReference type="FunFam" id="2.40.30.10:FF:000079">
    <property type="entry name" value="60S ribosomal protein L3"/>
    <property type="match status" value="1"/>
</dbReference>
<sequence length="243" mass="28187">MSHRKFSAPRHGSLGFLPRKRSSQHRKKVKSFPKDDSSKPVHLTAFLGYKAGMTHIVREVDRPGSKVNKKEVVEAVTIMETPPMVIVGIVGYMETPRGLRTFKTIFAEHISDECKRRFYKNCPCWYRPNGGPWRRSTSNVLTPPPNLVMVASRLWRRRKPSWDHLRKTELQRKKGPNRTDYTAGRISIKLFSSGKKINKLVGGGMEMLWAKREAWQYSQQHTNATVPKFKRLWAHRLHVSNKK</sequence>
<dbReference type="Gene3D" id="4.10.960.10">
    <property type="entry name" value="Ribosomal protein L3, domain 3"/>
    <property type="match status" value="1"/>
</dbReference>
<dbReference type="InterPro" id="IPR000597">
    <property type="entry name" value="Ribosomal_uL3"/>
</dbReference>
<dbReference type="Proteomes" id="UP000314981">
    <property type="component" value="Chromosome 10"/>
</dbReference>
<dbReference type="InterPro" id="IPR044892">
    <property type="entry name" value="Ribosomal_L3_dom_3_arc_sf"/>
</dbReference>
<keyword evidence="5" id="KW-0689">Ribosomal protein</keyword>
<evidence type="ECO:0000313" key="13">
    <source>
        <dbReference type="Proteomes" id="UP000314981"/>
    </source>
</evidence>
<dbReference type="STRING" id="30522.A0A4W2ELQ8"/>
<keyword evidence="7" id="KW-0687">Ribonucleoprotein</keyword>
<dbReference type="SUPFAM" id="SSF50447">
    <property type="entry name" value="Translation proteins"/>
    <property type="match status" value="1"/>
</dbReference>
<dbReference type="GO" id="GO:0003735">
    <property type="term" value="F:structural constituent of ribosome"/>
    <property type="evidence" value="ECO:0007669"/>
    <property type="project" value="InterPro"/>
</dbReference>
<comment type="subunit">
    <text evidence="10">Component of the large ribosomal subunit. Interacts with DHX33.</text>
</comment>
<dbReference type="GO" id="GO:0022625">
    <property type="term" value="C:cytosolic large ribosomal subunit"/>
    <property type="evidence" value="ECO:0007669"/>
    <property type="project" value="TreeGrafter"/>
</dbReference>
<evidence type="ECO:0000256" key="2">
    <source>
        <dbReference type="ARBA" id="ARBA00022481"/>
    </source>
</evidence>
<evidence type="ECO:0000256" key="5">
    <source>
        <dbReference type="ARBA" id="ARBA00022980"/>
    </source>
</evidence>
<accession>A0A4W2ELQ8</accession>